<proteinExistence type="predicted"/>
<evidence type="ECO:0000313" key="1">
    <source>
        <dbReference type="EMBL" id="MES1930260.1"/>
    </source>
</evidence>
<gene>
    <name evidence="1" type="ORF">SADO_13433</name>
</gene>
<dbReference type="Proteomes" id="UP001460888">
    <property type="component" value="Unassembled WGS sequence"/>
</dbReference>
<evidence type="ECO:0000313" key="2">
    <source>
        <dbReference type="Proteomes" id="UP001460888"/>
    </source>
</evidence>
<comment type="caution">
    <text evidence="1">The sequence shown here is derived from an EMBL/GenBank/DDBJ whole genome shotgun (WGS) entry which is preliminary data.</text>
</comment>
<keyword evidence="2" id="KW-1185">Reference proteome</keyword>
<organism evidence="1 2">
    <name type="scientific">Salinisphaera dokdonensis CL-ES53</name>
    <dbReference type="NCBI Taxonomy" id="1304272"/>
    <lineage>
        <taxon>Bacteria</taxon>
        <taxon>Pseudomonadati</taxon>
        <taxon>Pseudomonadota</taxon>
        <taxon>Gammaproteobacteria</taxon>
        <taxon>Salinisphaerales</taxon>
        <taxon>Salinisphaeraceae</taxon>
        <taxon>Salinisphaera</taxon>
    </lineage>
</organism>
<accession>A0ABV2B2Z6</accession>
<evidence type="ECO:0008006" key="3">
    <source>
        <dbReference type="Google" id="ProtNLM"/>
    </source>
</evidence>
<dbReference type="EMBL" id="APND01000004">
    <property type="protein sequence ID" value="MES1930260.1"/>
    <property type="molecule type" value="Genomic_DNA"/>
</dbReference>
<name>A0ABV2B2Z6_9GAMM</name>
<protein>
    <recommendedName>
        <fullName evidence="3">ATP-binding protein</fullName>
    </recommendedName>
</protein>
<sequence>MECKVVYADRPVTGWQAKYVFEIDRLIKQAGKSLETALSIHPDLERYVVCFPFNLTGPTARKGKSQTEKFDEWARRAEADANARGTTLTVERWSAHDIQNLLLKNDLSGGLRHYFFSETTLSEQWFAEHISAAMSSAGPRYSPEVSLETPLSGWFTSFGEGSNWKTQLTNKVEICRKQSAHLREMIEDSGGHSVYSAWPEALYEQGQKISANSVSCIESAEELASAPTEKGLSNLQVAIEHLVDDLDGIDHQLAEDLDAKHGEGMADSKQFRSYMAEYNCSFPAANLDTVREARQQWHTFSDWLSSPEGFLAFKQVFVLSGRGGSGKTHSLCDIAQRRLSDGAYTCLVFGHQFNGEPDPWTRFIESLGVPLTLGRDGILDALDAAAEHSGKKLLVCIDAVNETNPRVYWLTRFSEFADAITRRAHLKLCVSCRTSFLPISLPNRFVDQAIEHLGFAGMEREACNSFFLYYDLAPPLVPVLQPELANPLYLTLVCQTLKARALKELPAGWFGIAPVIRAFLAHKEEQFATEHAVSVGASIVSGALIAVASSIARRGSTTLCWSDAESAIHAVKPQAKGMRVLQWLVTADLLIEDGPATEAIGAESVIRPAFERFGDFLVASEMLKTITSSKFKEAFQRGGQCAQLVSTVQAVHENRGLLSALSVLLPEKLRDVELSDLIDNEPIRGEVTKIVVQSLHQRAVETFSPATQRMLREALSKYDAYSAMDAILAVSTQVSEIDAYWLHQTLGWLSLAERDAFWCGYLKRGFEKNSIVRRLIDAAQRIELRDVKENTAERWCMVLLWFTAAADRRVKDSATRATIAILRYHAVLVVKLVRTLLFIDDDAVRERTLLVAYGVLTHSRNEAVLKELADHLLHTYSARSADFQNAIIRDHIRCIAELATKHGCLDDKLDPTLTTQRNHNKVLCPVPPTEEEVEGLDEGKEHGVSLLLRSCLNDDFNHYSINCLDPWNHAMPKPAIGRWIAKRVLDDFGYRGSNCSGYDSKVTQETGGGRGKPAWAERIGKKYQWIAMYQLASRLHDSVDRQKDLFTRTTGCLPLILQEERKLDPTISWPKSTEDSPVECWWVGNNVDLAATKKLDYAEWIDCRDDLPSMASLLAPLHHEDQSWLTLACYPTWSEYDIDRPYSEPWRLTRIDVKGFLVSEAQFDAAVRSLSDRNFFGGWMPSGARWLHTFVGEYPWATACNVETDDWLGFGTKARGSSVELIPVHNEIVCEWEYDASLPATVDFHVPARRFFEADQLRWNGRNGFSKPDGKTVFCDPSALEGGPPALLADTNDLLSHLEKLGVRVIWTLLGEKLVLNEAPGDMNRVSFSQNAHLNKDGGITIGDRAFFDNYSSSQGPAK</sequence>
<reference evidence="1 2" key="1">
    <citation type="submission" date="2013-03" db="EMBL/GenBank/DDBJ databases">
        <title>Salinisphaera dokdonensis CL-ES53 Genome Sequencing.</title>
        <authorList>
            <person name="Li C."/>
            <person name="Lai Q."/>
            <person name="Shao Z."/>
        </authorList>
    </citation>
    <scope>NUCLEOTIDE SEQUENCE [LARGE SCALE GENOMIC DNA]</scope>
    <source>
        <strain evidence="1 2">CL-ES53</strain>
    </source>
</reference>